<sequence>MVQEKANYEVKRMARLLGVSRSGFYAWVARQAGQPGPQRRERDDLDAKVRTVFIESDEVYGAPRVHAQLAREGTQVDVKTVARSMARQGLEGISPKKFTPVTTLPGVEAHTIPDRVRRGWDQGGLDRCWISDITYLRTGEGWVYLAAVTDGHSRRIIGWAMDTHMHTDLVERALRMAHTLRGELPDDVVFHADRGCQFTSEQMHRVCQDLQVLQSVGRTGVCWDNAMAESVWATLKTEFYDRHTWSTRAEARQAVARWIEVVYNRRRLHSSLGYVPPVEFEMNLFNKPAAEAPEAA</sequence>
<dbReference type="NCBIfam" id="NF033516">
    <property type="entry name" value="transpos_IS3"/>
    <property type="match status" value="1"/>
</dbReference>
<keyword evidence="4" id="KW-1185">Reference proteome</keyword>
<dbReference type="Pfam" id="PF13333">
    <property type="entry name" value="rve_2"/>
    <property type="match status" value="1"/>
</dbReference>
<dbReference type="InterPro" id="IPR050900">
    <property type="entry name" value="Transposase_IS3/IS150/IS904"/>
</dbReference>
<dbReference type="InterPro" id="IPR025948">
    <property type="entry name" value="HTH-like_dom"/>
</dbReference>
<evidence type="ECO:0000256" key="1">
    <source>
        <dbReference type="ARBA" id="ARBA00002286"/>
    </source>
</evidence>
<dbReference type="SUPFAM" id="SSF53098">
    <property type="entry name" value="Ribonuclease H-like"/>
    <property type="match status" value="1"/>
</dbReference>
<organism evidence="3 4">
    <name type="scientific">Corynebacterium variabile</name>
    <dbReference type="NCBI Taxonomy" id="1727"/>
    <lineage>
        <taxon>Bacteria</taxon>
        <taxon>Bacillati</taxon>
        <taxon>Actinomycetota</taxon>
        <taxon>Actinomycetes</taxon>
        <taxon>Mycobacteriales</taxon>
        <taxon>Corynebacteriaceae</taxon>
        <taxon>Corynebacterium</taxon>
    </lineage>
</organism>
<dbReference type="Proteomes" id="UP000182498">
    <property type="component" value="Unassembled WGS sequence"/>
</dbReference>
<evidence type="ECO:0000259" key="2">
    <source>
        <dbReference type="PROSITE" id="PS50994"/>
    </source>
</evidence>
<dbReference type="PROSITE" id="PS50994">
    <property type="entry name" value="INTEGRASE"/>
    <property type="match status" value="1"/>
</dbReference>
<accession>A0A0X8XVK2</accession>
<gene>
    <name evidence="3" type="ORF">CVAR292_02997</name>
</gene>
<protein>
    <submittedName>
        <fullName evidence="3">Transposase and inactivated derivatives</fullName>
    </submittedName>
</protein>
<comment type="function">
    <text evidence="1">Involved in the transposition of the insertion sequence.</text>
</comment>
<dbReference type="Pfam" id="PF00665">
    <property type="entry name" value="rve"/>
    <property type="match status" value="1"/>
</dbReference>
<evidence type="ECO:0000313" key="3">
    <source>
        <dbReference type="EMBL" id="CUU67630.1"/>
    </source>
</evidence>
<feature type="domain" description="Integrase catalytic" evidence="2">
    <location>
        <begin position="109"/>
        <end position="284"/>
    </location>
</feature>
<dbReference type="PANTHER" id="PTHR46889:SF4">
    <property type="entry name" value="TRANSPOSASE INSO FOR INSERTION SEQUENCE ELEMENT IS911B-RELATED"/>
    <property type="match status" value="1"/>
</dbReference>
<dbReference type="Gene3D" id="3.30.420.10">
    <property type="entry name" value="Ribonuclease H-like superfamily/Ribonuclease H"/>
    <property type="match status" value="1"/>
</dbReference>
<dbReference type="GO" id="GO:0015074">
    <property type="term" value="P:DNA integration"/>
    <property type="evidence" value="ECO:0007669"/>
    <property type="project" value="InterPro"/>
</dbReference>
<dbReference type="InterPro" id="IPR012337">
    <property type="entry name" value="RNaseH-like_sf"/>
</dbReference>
<dbReference type="InterPro" id="IPR001584">
    <property type="entry name" value="Integrase_cat-core"/>
</dbReference>
<dbReference type="InterPro" id="IPR036397">
    <property type="entry name" value="RNaseH_sf"/>
</dbReference>
<dbReference type="PANTHER" id="PTHR46889">
    <property type="entry name" value="TRANSPOSASE INSF FOR INSERTION SEQUENCE IS3B-RELATED"/>
    <property type="match status" value="1"/>
</dbReference>
<dbReference type="InterPro" id="IPR048020">
    <property type="entry name" value="Transpos_IS3"/>
</dbReference>
<name>A0A0X8XVK2_9CORY</name>
<proteinExistence type="predicted"/>
<dbReference type="AlphaFoldDB" id="A0A0X8XVK2"/>
<reference evidence="4" key="1">
    <citation type="submission" date="2015-11" db="EMBL/GenBank/DDBJ databases">
        <authorList>
            <person name="Dugat-Bony E."/>
        </authorList>
    </citation>
    <scope>NUCLEOTIDE SEQUENCE [LARGE SCALE GENOMIC DNA]</scope>
    <source>
        <strain evidence="4">Mu292</strain>
    </source>
</reference>
<dbReference type="Pfam" id="PF13276">
    <property type="entry name" value="HTH_21"/>
    <property type="match status" value="1"/>
</dbReference>
<evidence type="ECO:0000313" key="4">
    <source>
        <dbReference type="Proteomes" id="UP000182498"/>
    </source>
</evidence>
<dbReference type="GO" id="GO:0003676">
    <property type="term" value="F:nucleic acid binding"/>
    <property type="evidence" value="ECO:0007669"/>
    <property type="project" value="InterPro"/>
</dbReference>
<dbReference type="EMBL" id="FAUH01000059">
    <property type="protein sequence ID" value="CUU67630.1"/>
    <property type="molecule type" value="Genomic_DNA"/>
</dbReference>